<keyword evidence="8" id="KW-0472">Membrane</keyword>
<dbReference type="GO" id="GO:0015031">
    <property type="term" value="P:protein transport"/>
    <property type="evidence" value="ECO:0007669"/>
    <property type="project" value="UniProtKB-KW"/>
</dbReference>
<keyword evidence="2" id="KW-0813">Transport</keyword>
<dbReference type="InterPro" id="IPR041489">
    <property type="entry name" value="PDZ_6"/>
</dbReference>
<dbReference type="EMBL" id="PDWK01000100">
    <property type="protein sequence ID" value="KAF1684821.1"/>
    <property type="molecule type" value="Genomic_DNA"/>
</dbReference>
<dbReference type="PROSITE" id="PS50106">
    <property type="entry name" value="PDZ"/>
    <property type="match status" value="1"/>
</dbReference>
<keyword evidence="12" id="KW-1185">Reference proteome</keyword>
<evidence type="ECO:0000256" key="3">
    <source>
        <dbReference type="ARBA" id="ARBA00022475"/>
    </source>
</evidence>
<evidence type="ECO:0000256" key="2">
    <source>
        <dbReference type="ARBA" id="ARBA00022448"/>
    </source>
</evidence>
<keyword evidence="5" id="KW-0812">Transmembrane</keyword>
<dbReference type="AlphaFoldDB" id="A0A921TD14"/>
<dbReference type="Pfam" id="PF17820">
    <property type="entry name" value="PDZ_6"/>
    <property type="match status" value="1"/>
</dbReference>
<dbReference type="SUPFAM" id="SSF50156">
    <property type="entry name" value="PDZ domain-like"/>
    <property type="match status" value="1"/>
</dbReference>
<evidence type="ECO:0000256" key="6">
    <source>
        <dbReference type="ARBA" id="ARBA00022927"/>
    </source>
</evidence>
<dbReference type="Pfam" id="PF11356">
    <property type="entry name" value="T2SSC"/>
    <property type="match status" value="1"/>
</dbReference>
<gene>
    <name evidence="11" type="ORF">CR938_13415</name>
</gene>
<accession>A0A921TD14</accession>
<dbReference type="InterPro" id="IPR001478">
    <property type="entry name" value="PDZ"/>
</dbReference>
<comment type="caution">
    <text evidence="11">The sequence shown here is derived from an EMBL/GenBank/DDBJ whole genome shotgun (WGS) entry which is preliminary data.</text>
</comment>
<evidence type="ECO:0000256" key="8">
    <source>
        <dbReference type="ARBA" id="ARBA00023136"/>
    </source>
</evidence>
<keyword evidence="7" id="KW-1133">Transmembrane helix</keyword>
<reference evidence="11" key="1">
    <citation type="submission" date="2017-10" db="EMBL/GenBank/DDBJ databases">
        <title>Whole genome sequencing of members of genus Pseudoxanthomonas.</title>
        <authorList>
            <person name="Kumar S."/>
            <person name="Bansal K."/>
            <person name="Kaur A."/>
            <person name="Patil P."/>
            <person name="Sharma S."/>
            <person name="Patil P.B."/>
        </authorList>
    </citation>
    <scope>NUCLEOTIDE SEQUENCE</scope>
    <source>
        <strain evidence="11">DSM 22914</strain>
    </source>
</reference>
<comment type="subcellular location">
    <subcellularLocation>
        <location evidence="1">Cell inner membrane</location>
    </subcellularLocation>
</comment>
<evidence type="ECO:0000256" key="7">
    <source>
        <dbReference type="ARBA" id="ARBA00022989"/>
    </source>
</evidence>
<sequence length="307" mass="31243">MHRARGLKPARHISDSSCHRTGAFRPRAPIDVTRPLPNSLLRHWPALAEAALVLVLLLQLARLLWLAFAPAPASAGAAPVAVAAEAPALAGLDPFFGNAPEAAGEAGGSWRLFGLRVAADGGSAILARDGGPQQAYRVGDALAPGVVLEAVAADHAVLLDAGVRRRLELPAVQGAGPGGGPAPAALPASAPAPAPAALPAPAPATAAAPEHETRDVDPARLLAEAGLRTYQEAGRVAGYTLMPRGDAALLRAAGLQPGDVLLSVNGQALDPEHLPEVAEQLKSNPRAVIAYRRDGQVRTVTLGTGSP</sequence>
<dbReference type="Gene3D" id="2.30.30.830">
    <property type="match status" value="1"/>
</dbReference>
<feature type="compositionally biased region" description="Pro residues" evidence="9">
    <location>
        <begin position="190"/>
        <end position="202"/>
    </location>
</feature>
<organism evidence="11 12">
    <name type="scientific">Pseudoxanthomonas taiwanensis</name>
    <dbReference type="NCBI Taxonomy" id="176598"/>
    <lineage>
        <taxon>Bacteria</taxon>
        <taxon>Pseudomonadati</taxon>
        <taxon>Pseudomonadota</taxon>
        <taxon>Gammaproteobacteria</taxon>
        <taxon>Lysobacterales</taxon>
        <taxon>Lysobacteraceae</taxon>
        <taxon>Pseudoxanthomonas</taxon>
    </lineage>
</organism>
<dbReference type="Gene3D" id="2.30.42.10">
    <property type="match status" value="1"/>
</dbReference>
<evidence type="ECO:0000259" key="10">
    <source>
        <dbReference type="PROSITE" id="PS50106"/>
    </source>
</evidence>
<keyword evidence="6" id="KW-0653">Protein transport</keyword>
<feature type="region of interest" description="Disordered" evidence="9">
    <location>
        <begin position="1"/>
        <end position="21"/>
    </location>
</feature>
<keyword evidence="4" id="KW-0997">Cell inner membrane</keyword>
<keyword evidence="3" id="KW-1003">Cell membrane</keyword>
<feature type="domain" description="PDZ" evidence="10">
    <location>
        <begin position="241"/>
        <end position="288"/>
    </location>
</feature>
<evidence type="ECO:0000256" key="9">
    <source>
        <dbReference type="SAM" id="MobiDB-lite"/>
    </source>
</evidence>
<name>A0A921TD14_9GAMM</name>
<evidence type="ECO:0000256" key="1">
    <source>
        <dbReference type="ARBA" id="ARBA00004533"/>
    </source>
</evidence>
<dbReference type="InterPro" id="IPR024961">
    <property type="entry name" value="T2SS_GspC_N"/>
</dbReference>
<dbReference type="InterPro" id="IPR036034">
    <property type="entry name" value="PDZ_sf"/>
</dbReference>
<protein>
    <submittedName>
        <fullName evidence="11">Type II secretion system protein C</fullName>
    </submittedName>
</protein>
<dbReference type="Proteomes" id="UP000717981">
    <property type="component" value="Unassembled WGS sequence"/>
</dbReference>
<evidence type="ECO:0000256" key="5">
    <source>
        <dbReference type="ARBA" id="ARBA00022692"/>
    </source>
</evidence>
<feature type="compositionally biased region" description="Basic residues" evidence="9">
    <location>
        <begin position="1"/>
        <end position="11"/>
    </location>
</feature>
<evidence type="ECO:0000313" key="12">
    <source>
        <dbReference type="Proteomes" id="UP000717981"/>
    </source>
</evidence>
<evidence type="ECO:0000313" key="11">
    <source>
        <dbReference type="EMBL" id="KAF1684821.1"/>
    </source>
</evidence>
<dbReference type="GO" id="GO:0005886">
    <property type="term" value="C:plasma membrane"/>
    <property type="evidence" value="ECO:0007669"/>
    <property type="project" value="UniProtKB-SubCell"/>
</dbReference>
<feature type="region of interest" description="Disordered" evidence="9">
    <location>
        <begin position="174"/>
        <end position="215"/>
    </location>
</feature>
<proteinExistence type="predicted"/>
<evidence type="ECO:0000256" key="4">
    <source>
        <dbReference type="ARBA" id="ARBA00022519"/>
    </source>
</evidence>